<protein>
    <submittedName>
        <fullName evidence="1">Uncharacterized protein</fullName>
    </submittedName>
</protein>
<sequence>MPTKEEFIAEAHRRMDKVIDIVIGGRYQATVREIEAEMTACGIPFTQRDVPNYVEEDDEDIVGTVNIEAARQLAAAWDCFTNADEYSTADAIDKLGARVFGQALWDREMLWYHNHGAPTRLPFTTRPLHR</sequence>
<dbReference type="AlphaFoldDB" id="A0A9Q8P7I3"/>
<accession>A0A9Q8P7I3</accession>
<reference evidence="1" key="1">
    <citation type="submission" date="2021-12" db="EMBL/GenBank/DDBJ databases">
        <authorList>
            <person name="Zaccaron A."/>
            <person name="Stergiopoulos I."/>
        </authorList>
    </citation>
    <scope>NUCLEOTIDE SEQUENCE</scope>
    <source>
        <strain evidence="1">Race5_Kim</strain>
    </source>
</reference>
<dbReference type="RefSeq" id="XP_047760417.1">
    <property type="nucleotide sequence ID" value="XM_047904504.1"/>
</dbReference>
<evidence type="ECO:0000313" key="2">
    <source>
        <dbReference type="Proteomes" id="UP000756132"/>
    </source>
</evidence>
<dbReference type="Proteomes" id="UP000756132">
    <property type="component" value="Chromosome 4"/>
</dbReference>
<dbReference type="KEGG" id="ffu:CLAFUR5_05356"/>
<name>A0A9Q8P7I3_PASFU</name>
<evidence type="ECO:0000313" key="1">
    <source>
        <dbReference type="EMBL" id="UJO16051.1"/>
    </source>
</evidence>
<organism evidence="1 2">
    <name type="scientific">Passalora fulva</name>
    <name type="common">Tomato leaf mold</name>
    <name type="synonym">Cladosporium fulvum</name>
    <dbReference type="NCBI Taxonomy" id="5499"/>
    <lineage>
        <taxon>Eukaryota</taxon>
        <taxon>Fungi</taxon>
        <taxon>Dikarya</taxon>
        <taxon>Ascomycota</taxon>
        <taxon>Pezizomycotina</taxon>
        <taxon>Dothideomycetes</taxon>
        <taxon>Dothideomycetidae</taxon>
        <taxon>Mycosphaerellales</taxon>
        <taxon>Mycosphaerellaceae</taxon>
        <taxon>Fulvia</taxon>
    </lineage>
</organism>
<gene>
    <name evidence="1" type="ORF">CLAFUR5_05356</name>
</gene>
<dbReference type="EMBL" id="CP090166">
    <property type="protein sequence ID" value="UJO16051.1"/>
    <property type="molecule type" value="Genomic_DNA"/>
</dbReference>
<proteinExistence type="predicted"/>
<reference evidence="1" key="2">
    <citation type="journal article" date="2022" name="Microb. Genom.">
        <title>A chromosome-scale genome assembly of the tomato pathogen Cladosporium fulvum reveals a compartmentalized genome architecture and the presence of a dispensable chromosome.</title>
        <authorList>
            <person name="Zaccaron A.Z."/>
            <person name="Chen L.H."/>
            <person name="Samaras A."/>
            <person name="Stergiopoulos I."/>
        </authorList>
    </citation>
    <scope>NUCLEOTIDE SEQUENCE</scope>
    <source>
        <strain evidence="1">Race5_Kim</strain>
    </source>
</reference>
<keyword evidence="2" id="KW-1185">Reference proteome</keyword>
<dbReference type="GeneID" id="71985234"/>